<reference evidence="4" key="1">
    <citation type="journal article" date="2005" name="Nature">
        <title>The map-based sequence of the rice genome.</title>
        <authorList>
            <consortium name="International rice genome sequencing project (IRGSP)"/>
            <person name="Matsumoto T."/>
            <person name="Wu J."/>
            <person name="Kanamori H."/>
            <person name="Katayose Y."/>
            <person name="Fujisawa M."/>
            <person name="Namiki N."/>
            <person name="Mizuno H."/>
            <person name="Yamamoto K."/>
            <person name="Antonio B.A."/>
            <person name="Baba T."/>
            <person name="Sakata K."/>
            <person name="Nagamura Y."/>
            <person name="Aoki H."/>
            <person name="Arikawa K."/>
            <person name="Arita K."/>
            <person name="Bito T."/>
            <person name="Chiden Y."/>
            <person name="Fujitsuka N."/>
            <person name="Fukunaka R."/>
            <person name="Hamada M."/>
            <person name="Harada C."/>
            <person name="Hayashi A."/>
            <person name="Hijishita S."/>
            <person name="Honda M."/>
            <person name="Hosokawa S."/>
            <person name="Ichikawa Y."/>
            <person name="Idonuma A."/>
            <person name="Iijima M."/>
            <person name="Ikeda M."/>
            <person name="Ikeno M."/>
            <person name="Ito K."/>
            <person name="Ito S."/>
            <person name="Ito T."/>
            <person name="Ito Y."/>
            <person name="Ito Y."/>
            <person name="Iwabuchi A."/>
            <person name="Kamiya K."/>
            <person name="Karasawa W."/>
            <person name="Kurita K."/>
            <person name="Katagiri S."/>
            <person name="Kikuta A."/>
            <person name="Kobayashi H."/>
            <person name="Kobayashi N."/>
            <person name="Machita K."/>
            <person name="Maehara T."/>
            <person name="Masukawa M."/>
            <person name="Mizubayashi T."/>
            <person name="Mukai Y."/>
            <person name="Nagasaki H."/>
            <person name="Nagata Y."/>
            <person name="Naito S."/>
            <person name="Nakashima M."/>
            <person name="Nakama Y."/>
            <person name="Nakamichi Y."/>
            <person name="Nakamura M."/>
            <person name="Meguro A."/>
            <person name="Negishi M."/>
            <person name="Ohta I."/>
            <person name="Ohta T."/>
            <person name="Okamoto M."/>
            <person name="Ono N."/>
            <person name="Saji S."/>
            <person name="Sakaguchi M."/>
            <person name="Sakai K."/>
            <person name="Shibata M."/>
            <person name="Shimokawa T."/>
            <person name="Song J."/>
            <person name="Takazaki Y."/>
            <person name="Terasawa K."/>
            <person name="Tsugane M."/>
            <person name="Tsuji K."/>
            <person name="Ueda S."/>
            <person name="Waki K."/>
            <person name="Yamagata H."/>
            <person name="Yamamoto M."/>
            <person name="Yamamoto S."/>
            <person name="Yamane H."/>
            <person name="Yoshiki S."/>
            <person name="Yoshihara R."/>
            <person name="Yukawa K."/>
            <person name="Zhong H."/>
            <person name="Yano M."/>
            <person name="Yuan Q."/>
            <person name="Ouyang S."/>
            <person name="Liu J."/>
            <person name="Jones K.M."/>
            <person name="Gansberger K."/>
            <person name="Moffat K."/>
            <person name="Hill J."/>
            <person name="Bera J."/>
            <person name="Fadrosh D."/>
            <person name="Jin S."/>
            <person name="Johri S."/>
            <person name="Kim M."/>
            <person name="Overton L."/>
            <person name="Reardon M."/>
            <person name="Tsitrin T."/>
            <person name="Vuong H."/>
            <person name="Weaver B."/>
            <person name="Ciecko A."/>
            <person name="Tallon L."/>
            <person name="Jackson J."/>
            <person name="Pai G."/>
            <person name="Aken S.V."/>
            <person name="Utterback T."/>
            <person name="Reidmuller S."/>
            <person name="Feldblyum T."/>
            <person name="Hsiao J."/>
            <person name="Zismann V."/>
            <person name="Iobst S."/>
            <person name="de Vazeille A.R."/>
            <person name="Buell C.R."/>
            <person name="Ying K."/>
            <person name="Li Y."/>
            <person name="Lu T."/>
            <person name="Huang Y."/>
            <person name="Zhao Q."/>
            <person name="Feng Q."/>
            <person name="Zhang L."/>
            <person name="Zhu J."/>
            <person name="Weng Q."/>
            <person name="Mu J."/>
            <person name="Lu Y."/>
            <person name="Fan D."/>
            <person name="Liu Y."/>
            <person name="Guan J."/>
            <person name="Zhang Y."/>
            <person name="Yu S."/>
            <person name="Liu X."/>
            <person name="Zhang Y."/>
            <person name="Hong G."/>
            <person name="Han B."/>
            <person name="Choisne N."/>
            <person name="Demange N."/>
            <person name="Orjeda G."/>
            <person name="Samain S."/>
            <person name="Cattolico L."/>
            <person name="Pelletier E."/>
            <person name="Couloux A."/>
            <person name="Segurens B."/>
            <person name="Wincker P."/>
            <person name="D'Hont A."/>
            <person name="Scarpelli C."/>
            <person name="Weissenbach J."/>
            <person name="Salanoubat M."/>
            <person name="Quetier F."/>
            <person name="Yu Y."/>
            <person name="Kim H.R."/>
            <person name="Rambo T."/>
            <person name="Currie J."/>
            <person name="Collura K."/>
            <person name="Luo M."/>
            <person name="Yang T."/>
            <person name="Ammiraju J.S.S."/>
            <person name="Engler F."/>
            <person name="Soderlund C."/>
            <person name="Wing R.A."/>
            <person name="Palmer L.E."/>
            <person name="de la Bastide M."/>
            <person name="Spiegel L."/>
            <person name="Nascimento L."/>
            <person name="Zutavern T."/>
            <person name="O'Shaughnessy A."/>
            <person name="Dike S."/>
            <person name="Dedhia N."/>
            <person name="Preston R."/>
            <person name="Balija V."/>
            <person name="McCombie W.R."/>
            <person name="Chow T."/>
            <person name="Chen H."/>
            <person name="Chung M."/>
            <person name="Chen C."/>
            <person name="Shaw J."/>
            <person name="Wu H."/>
            <person name="Hsiao K."/>
            <person name="Chao Y."/>
            <person name="Chu M."/>
            <person name="Cheng C."/>
            <person name="Hour A."/>
            <person name="Lee P."/>
            <person name="Lin S."/>
            <person name="Lin Y."/>
            <person name="Liou J."/>
            <person name="Liu S."/>
            <person name="Hsing Y."/>
            <person name="Raghuvanshi S."/>
            <person name="Mohanty A."/>
            <person name="Bharti A.K."/>
            <person name="Gaur A."/>
            <person name="Gupta V."/>
            <person name="Kumar D."/>
            <person name="Ravi V."/>
            <person name="Vij S."/>
            <person name="Kapur A."/>
            <person name="Khurana P."/>
            <person name="Khurana P."/>
            <person name="Khurana J.P."/>
            <person name="Tyagi A.K."/>
            <person name="Gaikwad K."/>
            <person name="Singh A."/>
            <person name="Dalal V."/>
            <person name="Srivastava S."/>
            <person name="Dixit A."/>
            <person name="Pal A.K."/>
            <person name="Ghazi I.A."/>
            <person name="Yadav M."/>
            <person name="Pandit A."/>
            <person name="Bhargava A."/>
            <person name="Sureshbabu K."/>
            <person name="Batra K."/>
            <person name="Sharma T.R."/>
            <person name="Mohapatra T."/>
            <person name="Singh N.K."/>
            <person name="Messing J."/>
            <person name="Nelson A.B."/>
            <person name="Fuks G."/>
            <person name="Kavchok S."/>
            <person name="Keizer G."/>
            <person name="Linton E."/>
            <person name="Llaca V."/>
            <person name="Song R."/>
            <person name="Tanyolac B."/>
            <person name="Young S."/>
            <person name="Ho-Il K."/>
            <person name="Hahn J.H."/>
            <person name="Sangsakoo G."/>
            <person name="Vanavichit A."/>
            <person name="de Mattos Luiz.A.T."/>
            <person name="Zimmer P.D."/>
            <person name="Malone G."/>
            <person name="Dellagostin O."/>
            <person name="de Oliveira A.C."/>
            <person name="Bevan M."/>
            <person name="Bancroft I."/>
            <person name="Minx P."/>
            <person name="Cordum H."/>
            <person name="Wilson R."/>
            <person name="Cheng Z."/>
            <person name="Jin W."/>
            <person name="Jiang J."/>
            <person name="Leong S.A."/>
            <person name="Iwama H."/>
            <person name="Gojobori T."/>
            <person name="Itoh T."/>
            <person name="Niimura Y."/>
            <person name="Fujii Y."/>
            <person name="Habara T."/>
            <person name="Sakai H."/>
            <person name="Sato Y."/>
            <person name="Wilson G."/>
            <person name="Kumar K."/>
            <person name="McCouch S."/>
            <person name="Juretic N."/>
            <person name="Hoen D."/>
            <person name="Wright S."/>
            <person name="Bruskiewich R."/>
            <person name="Bureau T."/>
            <person name="Miyao A."/>
            <person name="Hirochika H."/>
            <person name="Nishikawa T."/>
            <person name="Kadowaki K."/>
            <person name="Sugiura M."/>
            <person name="Burr B."/>
            <person name="Sasaki T."/>
        </authorList>
    </citation>
    <scope>NUCLEOTIDE SEQUENCE [LARGE SCALE GENOMIC DNA]</scope>
    <source>
        <strain evidence="4">cv. Nipponbare</strain>
    </source>
</reference>
<accession>A0A0P0V0I8</accession>
<reference evidence="3 4" key="3">
    <citation type="journal article" date="2013" name="Rice">
        <title>Improvement of the Oryza sativa Nipponbare reference genome using next generation sequence and optical map data.</title>
        <authorList>
            <person name="Kawahara Y."/>
            <person name="de la Bastide M."/>
            <person name="Hamilton J.P."/>
            <person name="Kanamori H."/>
            <person name="McCombie W.R."/>
            <person name="Ouyang S."/>
            <person name="Schwartz D.C."/>
            <person name="Tanaka T."/>
            <person name="Wu J."/>
            <person name="Zhou S."/>
            <person name="Childs K.L."/>
            <person name="Davidson R.M."/>
            <person name="Lin H."/>
            <person name="Quesada-Ocampo L."/>
            <person name="Vaillancourt B."/>
            <person name="Sakai H."/>
            <person name="Lee S.S."/>
            <person name="Kim J."/>
            <person name="Numa H."/>
            <person name="Itoh T."/>
            <person name="Buell C.R."/>
            <person name="Matsumoto T."/>
        </authorList>
    </citation>
    <scope>NUCLEOTIDE SEQUENCE [LARGE SCALE GENOMIC DNA]</scope>
    <source>
        <strain evidence="4">cv. Nipponbare</strain>
    </source>
</reference>
<organism evidence="3 4">
    <name type="scientific">Oryza sativa subsp. japonica</name>
    <name type="common">Rice</name>
    <dbReference type="NCBI Taxonomy" id="39947"/>
    <lineage>
        <taxon>Eukaryota</taxon>
        <taxon>Viridiplantae</taxon>
        <taxon>Streptophyta</taxon>
        <taxon>Embryophyta</taxon>
        <taxon>Tracheophyta</taxon>
        <taxon>Spermatophyta</taxon>
        <taxon>Magnoliopsida</taxon>
        <taxon>Liliopsida</taxon>
        <taxon>Poales</taxon>
        <taxon>Poaceae</taxon>
        <taxon>BOP clade</taxon>
        <taxon>Oryzoideae</taxon>
        <taxon>Oryzeae</taxon>
        <taxon>Oryzinae</taxon>
        <taxon>Oryza</taxon>
        <taxon>Oryza sativa</taxon>
    </lineage>
</organism>
<proteinExistence type="predicted"/>
<reference evidence="3 4" key="2">
    <citation type="journal article" date="2013" name="Plant Cell Physiol.">
        <title>Rice Annotation Project Database (RAP-DB): an integrative and interactive database for rice genomics.</title>
        <authorList>
            <person name="Sakai H."/>
            <person name="Lee S.S."/>
            <person name="Tanaka T."/>
            <person name="Numa H."/>
            <person name="Kim J."/>
            <person name="Kawahara Y."/>
            <person name="Wakimoto H."/>
            <person name="Yang C.C."/>
            <person name="Iwamoto M."/>
            <person name="Abe T."/>
            <person name="Yamada Y."/>
            <person name="Muto A."/>
            <person name="Inokuchi H."/>
            <person name="Ikemura T."/>
            <person name="Matsumoto T."/>
            <person name="Sasaki T."/>
            <person name="Itoh T."/>
        </authorList>
    </citation>
    <scope>NUCLEOTIDE SEQUENCE [LARGE SCALE GENOMIC DNA]</scope>
    <source>
        <strain evidence="4">cv. Nipponbare</strain>
    </source>
</reference>
<gene>
    <name evidence="3" type="ordered locus">Os01g0245300</name>
    <name evidence="3" type="ORF">OSNPB_010245300</name>
</gene>
<keyword evidence="2" id="KW-0732">Signal</keyword>
<evidence type="ECO:0000256" key="1">
    <source>
        <dbReference type="SAM" id="Phobius"/>
    </source>
</evidence>
<dbReference type="InParanoid" id="A0A0P0V0I8"/>
<keyword evidence="1" id="KW-0472">Membrane</keyword>
<dbReference type="EMBL" id="AP014957">
    <property type="protein sequence ID" value="BAS71302.1"/>
    <property type="molecule type" value="Genomic_DNA"/>
</dbReference>
<evidence type="ECO:0000313" key="4">
    <source>
        <dbReference type="Proteomes" id="UP000059680"/>
    </source>
</evidence>
<keyword evidence="4" id="KW-1185">Reference proteome</keyword>
<feature type="signal peptide" evidence="2">
    <location>
        <begin position="1"/>
        <end position="25"/>
    </location>
</feature>
<name>A0A0P0V0I8_ORYSJ</name>
<keyword evidence="1" id="KW-0812">Transmembrane</keyword>
<evidence type="ECO:0000313" key="3">
    <source>
        <dbReference type="EMBL" id="BAS71302.1"/>
    </source>
</evidence>
<keyword evidence="1" id="KW-1133">Transmembrane helix</keyword>
<dbReference type="AlphaFoldDB" id="A0A0P0V0I8"/>
<sequence>MPKLFKWCYVSVPMAVLLLSRLVLAARQATTLDIRLVAFTAVMLTVDVTAIGFLEWRSRREMPKPRGTRASASEIVTSFL</sequence>
<dbReference type="Proteomes" id="UP000059680">
    <property type="component" value="Chromosome 1"/>
</dbReference>
<evidence type="ECO:0000256" key="2">
    <source>
        <dbReference type="SAM" id="SignalP"/>
    </source>
</evidence>
<feature type="chain" id="PRO_5006056134" evidence="2">
    <location>
        <begin position="26"/>
        <end position="80"/>
    </location>
</feature>
<protein>
    <submittedName>
        <fullName evidence="3">Os01g0245300 protein</fullName>
    </submittedName>
</protein>
<feature type="transmembrane region" description="Helical" evidence="1">
    <location>
        <begin position="35"/>
        <end position="56"/>
    </location>
</feature>
<dbReference type="PaxDb" id="39947-A0A0P0V0I8"/>